<comment type="caution">
    <text evidence="1">The sequence shown here is derived from an EMBL/GenBank/DDBJ whole genome shotgun (WGS) entry which is preliminary data.</text>
</comment>
<name>A0A9P1CFI5_9DINO</name>
<reference evidence="1" key="1">
    <citation type="submission" date="2022-10" db="EMBL/GenBank/DDBJ databases">
        <authorList>
            <person name="Chen Y."/>
            <person name="Dougan E. K."/>
            <person name="Chan C."/>
            <person name="Rhodes N."/>
            <person name="Thang M."/>
        </authorList>
    </citation>
    <scope>NUCLEOTIDE SEQUENCE</scope>
</reference>
<organism evidence="1">
    <name type="scientific">Cladocopium goreaui</name>
    <dbReference type="NCBI Taxonomy" id="2562237"/>
    <lineage>
        <taxon>Eukaryota</taxon>
        <taxon>Sar</taxon>
        <taxon>Alveolata</taxon>
        <taxon>Dinophyceae</taxon>
        <taxon>Suessiales</taxon>
        <taxon>Symbiodiniaceae</taxon>
        <taxon>Cladocopium</taxon>
    </lineage>
</organism>
<keyword evidence="3" id="KW-1185">Reference proteome</keyword>
<dbReference type="EMBL" id="CAMXCT030001482">
    <property type="protein sequence ID" value="CAL4777793.1"/>
    <property type="molecule type" value="Genomic_DNA"/>
</dbReference>
<dbReference type="OrthoDB" id="412562at2759"/>
<dbReference type="EMBL" id="CAMXCT010001482">
    <property type="protein sequence ID" value="CAI3990481.1"/>
    <property type="molecule type" value="Genomic_DNA"/>
</dbReference>
<evidence type="ECO:0000313" key="2">
    <source>
        <dbReference type="EMBL" id="CAL4777793.1"/>
    </source>
</evidence>
<sequence>MVHMTRPEIALMCMEKYAGIKTVAGAFQQYGFAAASFEYNDDPIFQNMLTGLGFAYGLACTIRLYKACGLNFEAPVCSTWIWLNRSTSGRSGDSPMGFQHLQQVADANLMVARTVIYLYIMSLLGCCWCIEQPSSSLLEKHVAFQWLCKQTRVYRVFVWIGSYGHDCCKPTFLYSNYKFFHKLYLPLPCREWTSNMVKRYIDSNGIPRICGDSDLKASQHYPRRFGCAVAECFLDHYEEVRQHVKETREELQRAPRKEAKDPGFAKLANLRQVIKELQ</sequence>
<reference evidence="2 3" key="2">
    <citation type="submission" date="2024-05" db="EMBL/GenBank/DDBJ databases">
        <authorList>
            <person name="Chen Y."/>
            <person name="Shah S."/>
            <person name="Dougan E. K."/>
            <person name="Thang M."/>
            <person name="Chan C."/>
        </authorList>
    </citation>
    <scope>NUCLEOTIDE SEQUENCE [LARGE SCALE GENOMIC DNA]</scope>
</reference>
<evidence type="ECO:0000313" key="1">
    <source>
        <dbReference type="EMBL" id="CAI3990481.1"/>
    </source>
</evidence>
<gene>
    <name evidence="1" type="ORF">C1SCF055_LOCUS17465</name>
</gene>
<protein>
    <submittedName>
        <fullName evidence="1">Uncharacterized protein</fullName>
    </submittedName>
</protein>
<evidence type="ECO:0000313" key="3">
    <source>
        <dbReference type="Proteomes" id="UP001152797"/>
    </source>
</evidence>
<dbReference type="Proteomes" id="UP001152797">
    <property type="component" value="Unassembled WGS sequence"/>
</dbReference>
<dbReference type="EMBL" id="CAMXCT020001482">
    <property type="protein sequence ID" value="CAL1143856.1"/>
    <property type="molecule type" value="Genomic_DNA"/>
</dbReference>
<dbReference type="AlphaFoldDB" id="A0A9P1CFI5"/>
<accession>A0A9P1CFI5</accession>
<proteinExistence type="predicted"/>